<feature type="domain" description="6-phospho-N-acetylmuramidase N-terminal" evidence="2">
    <location>
        <begin position="2"/>
        <end position="224"/>
    </location>
</feature>
<protein>
    <submittedName>
        <fullName evidence="3">DUF871 domain-containing protein</fullName>
    </submittedName>
</protein>
<organism evidence="3 4">
    <name type="scientific">Macrococcoides goetzii</name>
    <dbReference type="NCBI Taxonomy" id="1891097"/>
    <lineage>
        <taxon>Bacteria</taxon>
        <taxon>Bacillati</taxon>
        <taxon>Bacillota</taxon>
        <taxon>Bacilli</taxon>
        <taxon>Bacillales</taxon>
        <taxon>Staphylococcaceae</taxon>
        <taxon>Macrococcoides</taxon>
    </lineage>
</organism>
<evidence type="ECO:0000313" key="4">
    <source>
        <dbReference type="Proteomes" id="UP000229523"/>
    </source>
</evidence>
<feature type="domain" description="6-phospho-N-acetylmuramidase C-terminal" evidence="1">
    <location>
        <begin position="242"/>
        <end position="340"/>
    </location>
</feature>
<dbReference type="Proteomes" id="UP000229523">
    <property type="component" value="Unassembled WGS sequence"/>
</dbReference>
<dbReference type="InterPro" id="IPR013785">
    <property type="entry name" value="Aldolase_TIM"/>
</dbReference>
<dbReference type="InterPro" id="IPR043797">
    <property type="entry name" value="MupG_N"/>
</dbReference>
<dbReference type="InterPro" id="IPR043894">
    <property type="entry name" value="MupG_C"/>
</dbReference>
<name>A0A395G9F2_9STAP</name>
<evidence type="ECO:0000313" key="3">
    <source>
        <dbReference type="EMBL" id="RAI80646.1"/>
    </source>
</evidence>
<reference evidence="3 4" key="1">
    <citation type="journal article" date="2018" name="Front. Microbiol.">
        <title>Description and Comparative Genomics of Macrococcus caseolyticus subsp. hominis subsp. nov., Macrococcus goetzii sp. nov., Macrococcus epidermidis sp. nov., and Macrococcus bohemicus sp. nov., Novel Macrococci From Human Clinical Material With Virulence Potential and Suspected Uptake of Foreign DNA by Natural Transformation.</title>
        <authorList>
            <person name="Maslanova I."/>
            <person name="Wertheimer Z."/>
            <person name="Sedlacek I."/>
            <person name="Svec P."/>
            <person name="Indrakova A."/>
            <person name="Kovarovic V."/>
            <person name="Schumann P."/>
            <person name="Sproer C."/>
            <person name="Kralova S."/>
            <person name="Sedo O."/>
            <person name="Kristofova L."/>
            <person name="Vrbovska V."/>
            <person name="Fuzik T."/>
            <person name="Petras P."/>
            <person name="Zdrahal Z."/>
            <person name="Ruzickova V."/>
            <person name="Doskar J."/>
            <person name="Pantucek R."/>
        </authorList>
    </citation>
    <scope>NUCLEOTIDE SEQUENCE [LARGE SCALE GENOMIC DNA]</scope>
    <source>
        <strain evidence="3 4">CCM 4927</strain>
    </source>
</reference>
<dbReference type="EMBL" id="MJBI02000003">
    <property type="protein sequence ID" value="RAI80646.1"/>
    <property type="molecule type" value="Genomic_DNA"/>
</dbReference>
<proteinExistence type="predicted"/>
<dbReference type="Gene3D" id="3.20.20.70">
    <property type="entry name" value="Aldolase class I"/>
    <property type="match status" value="1"/>
</dbReference>
<dbReference type="InterPro" id="IPR017853">
    <property type="entry name" value="GH"/>
</dbReference>
<gene>
    <name evidence="3" type="ORF">BFS35_009405</name>
</gene>
<dbReference type="InterPro" id="IPR008589">
    <property type="entry name" value="MupG"/>
</dbReference>
<comment type="caution">
    <text evidence="3">The sequence shown here is derived from an EMBL/GenBank/DDBJ whole genome shotgun (WGS) entry which is preliminary data.</text>
</comment>
<accession>A0A395G9F2</accession>
<dbReference type="Gene3D" id="2.40.100.10">
    <property type="entry name" value="Cyclophilin-like"/>
    <property type="match status" value="1"/>
</dbReference>
<dbReference type="RefSeq" id="WP_099581324.1">
    <property type="nucleotide sequence ID" value="NZ_MJBI02000003.1"/>
</dbReference>
<dbReference type="PANTHER" id="PTHR38435">
    <property type="match status" value="1"/>
</dbReference>
<keyword evidence="4" id="KW-1185">Reference proteome</keyword>
<dbReference type="AlphaFoldDB" id="A0A395G9F2"/>
<dbReference type="SUPFAM" id="SSF51445">
    <property type="entry name" value="(Trans)glycosidases"/>
    <property type="match status" value="1"/>
</dbReference>
<sequence length="342" mass="39263">MLGFSVYLSQINEAYVHQMINRGFNTIFTSLQIPEEVHLDKFAKLRALKQLVGQDVTIIVDINPELFDFIESEIGYDKWSGLDAIRFDESVDITRIMNWGSHSKVVLNASTDGLNILRTLSGNNFDCSNVVVMHNYYPRPETGLDSEYFSKQNNALKYKFPDVKIMAFICGTELRGPVYKGLPTLEDNRAVHPLIAYKSLQRAQVDLVVVGDLRISEMIVDQLEEWISNECVLLRVKLTDKYHYLYGVEQNNRLDVARDVIRSEFHRKNYHHEVTPHNCISRPKGTITIDNHLYGRYMNELQITKKDLPDNEAVNVIGSIIEDDLSLIELIGSGTKFKFVKE</sequence>
<dbReference type="SUPFAM" id="SSF50891">
    <property type="entry name" value="Cyclophilin-like"/>
    <property type="match status" value="1"/>
</dbReference>
<dbReference type="PANTHER" id="PTHR38435:SF2">
    <property type="entry name" value="DUF871 DOMAIN-CONTAINING PROTEIN"/>
    <property type="match status" value="1"/>
</dbReference>
<dbReference type="InterPro" id="IPR029000">
    <property type="entry name" value="Cyclophilin-like_dom_sf"/>
</dbReference>
<evidence type="ECO:0000259" key="2">
    <source>
        <dbReference type="Pfam" id="PF19200"/>
    </source>
</evidence>
<dbReference type="Pfam" id="PF05913">
    <property type="entry name" value="MupG_C"/>
    <property type="match status" value="1"/>
</dbReference>
<evidence type="ECO:0000259" key="1">
    <source>
        <dbReference type="Pfam" id="PF05913"/>
    </source>
</evidence>
<dbReference type="Pfam" id="PF19200">
    <property type="entry name" value="MupG_N"/>
    <property type="match status" value="1"/>
</dbReference>